<keyword evidence="1" id="KW-1133">Transmembrane helix</keyword>
<dbReference type="PANTHER" id="PTHR23320">
    <property type="entry name" value="MEMBRANE-SPANNING 4-DOMAINS SUBFAMILY A MS4A -RELATED"/>
    <property type="match status" value="1"/>
</dbReference>
<evidence type="ECO:0000256" key="1">
    <source>
        <dbReference type="SAM" id="Phobius"/>
    </source>
</evidence>
<dbReference type="EMBL" id="JBBPFD010000010">
    <property type="protein sequence ID" value="KAK7910264.1"/>
    <property type="molecule type" value="Genomic_DNA"/>
</dbReference>
<accession>A0AAW0NYB2</accession>
<feature type="transmembrane region" description="Helical" evidence="1">
    <location>
        <begin position="152"/>
        <end position="174"/>
    </location>
</feature>
<feature type="transmembrane region" description="Helical" evidence="1">
    <location>
        <begin position="71"/>
        <end position="89"/>
    </location>
</feature>
<organism evidence="2 3">
    <name type="scientific">Mugilogobius chulae</name>
    <name type="common">yellowstripe goby</name>
    <dbReference type="NCBI Taxonomy" id="88201"/>
    <lineage>
        <taxon>Eukaryota</taxon>
        <taxon>Metazoa</taxon>
        <taxon>Chordata</taxon>
        <taxon>Craniata</taxon>
        <taxon>Vertebrata</taxon>
        <taxon>Euteleostomi</taxon>
        <taxon>Actinopterygii</taxon>
        <taxon>Neopterygii</taxon>
        <taxon>Teleostei</taxon>
        <taxon>Neoteleostei</taxon>
        <taxon>Acanthomorphata</taxon>
        <taxon>Gobiaria</taxon>
        <taxon>Gobiiformes</taxon>
        <taxon>Gobioidei</taxon>
        <taxon>Gobiidae</taxon>
        <taxon>Gobionellinae</taxon>
        <taxon>Mugilogobius</taxon>
    </lineage>
</organism>
<sequence length="199" mass="21827">MTDADAVEAGPGVSNNPLVSVSFQRDEQRKQKFLEGEPKALGITQVNLIIFHTCCIAVMFGNGVSRDGLEIYYFVSSGIIFAAGILAILSKNLKIPMLRACVGMELVSSVISIFNLILTASRMGYYNYCYYYHSTEEDRTICKNEEAARMHLLTELVIIELVLFAISVTLMIYACKVANCCSVAPKVPVITIQAPPAAQ</sequence>
<proteinExistence type="predicted"/>
<dbReference type="PANTHER" id="PTHR23320:SF143">
    <property type="entry name" value="MEMBRANE-SPANNING 4-DOMAINS SUBFAMILY A MEMBER 4A-LIKE ISOFORM X1"/>
    <property type="match status" value="1"/>
</dbReference>
<evidence type="ECO:0000313" key="2">
    <source>
        <dbReference type="EMBL" id="KAK7910264.1"/>
    </source>
</evidence>
<keyword evidence="1" id="KW-0812">Transmembrane</keyword>
<keyword evidence="1" id="KW-0472">Membrane</keyword>
<evidence type="ECO:0008006" key="4">
    <source>
        <dbReference type="Google" id="ProtNLM"/>
    </source>
</evidence>
<feature type="transmembrane region" description="Helical" evidence="1">
    <location>
        <begin position="40"/>
        <end position="59"/>
    </location>
</feature>
<comment type="caution">
    <text evidence="2">The sequence shown here is derived from an EMBL/GenBank/DDBJ whole genome shotgun (WGS) entry which is preliminary data.</text>
</comment>
<protein>
    <recommendedName>
        <fullName evidence="4">Membrane-spanning 4-domains subfamily A member 4A-like</fullName>
    </recommendedName>
</protein>
<dbReference type="AlphaFoldDB" id="A0AAW0NYB2"/>
<evidence type="ECO:0000313" key="3">
    <source>
        <dbReference type="Proteomes" id="UP001460270"/>
    </source>
</evidence>
<name>A0AAW0NYB2_9GOBI</name>
<dbReference type="Proteomes" id="UP001460270">
    <property type="component" value="Unassembled WGS sequence"/>
</dbReference>
<gene>
    <name evidence="2" type="ORF">WMY93_014948</name>
</gene>
<keyword evidence="3" id="KW-1185">Reference proteome</keyword>
<reference evidence="3" key="1">
    <citation type="submission" date="2024-04" db="EMBL/GenBank/DDBJ databases">
        <title>Salinicola lusitanus LLJ914,a marine bacterium isolated from the Okinawa Trough.</title>
        <authorList>
            <person name="Li J."/>
        </authorList>
    </citation>
    <scope>NUCLEOTIDE SEQUENCE [LARGE SCALE GENOMIC DNA]</scope>
</reference>
<dbReference type="InterPro" id="IPR030417">
    <property type="entry name" value="MS4A"/>
</dbReference>